<dbReference type="InterPro" id="IPR015424">
    <property type="entry name" value="PyrdxlP-dep_Trfase"/>
</dbReference>
<dbReference type="PANTHER" id="PTHR30244:SF36">
    <property type="entry name" value="3-OXO-GLUCOSE-6-PHOSPHATE:GLUTAMATE AMINOTRANSFERASE"/>
    <property type="match status" value="1"/>
</dbReference>
<dbReference type="RefSeq" id="WP_380232139.1">
    <property type="nucleotide sequence ID" value="NZ_JBHSVH010000002.1"/>
</dbReference>
<comment type="caution">
    <text evidence="4">The sequence shown here is derived from an EMBL/GenBank/DDBJ whole genome shotgun (WGS) entry which is preliminary data.</text>
</comment>
<reference evidence="5" key="1">
    <citation type="journal article" date="2019" name="Int. J. Syst. Evol. Microbiol.">
        <title>The Global Catalogue of Microorganisms (GCM) 10K type strain sequencing project: providing services to taxonomists for standard genome sequencing and annotation.</title>
        <authorList>
            <consortium name="The Broad Institute Genomics Platform"/>
            <consortium name="The Broad Institute Genome Sequencing Center for Infectious Disease"/>
            <person name="Wu L."/>
            <person name="Ma J."/>
        </authorList>
    </citation>
    <scope>NUCLEOTIDE SEQUENCE [LARGE SCALE GENOMIC DNA]</scope>
    <source>
        <strain evidence="5">CGMCC 1.12859</strain>
    </source>
</reference>
<dbReference type="EMBL" id="JBHTAJ010000057">
    <property type="protein sequence ID" value="MFC7182978.1"/>
    <property type="molecule type" value="Genomic_DNA"/>
</dbReference>
<evidence type="ECO:0000256" key="1">
    <source>
        <dbReference type="ARBA" id="ARBA00022898"/>
    </source>
</evidence>
<accession>A0ABW2G6Q3</accession>
<dbReference type="PIRSF" id="PIRSF000390">
    <property type="entry name" value="PLP_StrS"/>
    <property type="match status" value="1"/>
</dbReference>
<comment type="similarity">
    <text evidence="2 3">Belongs to the DegT/DnrJ/EryC1 family.</text>
</comment>
<dbReference type="InterPro" id="IPR015421">
    <property type="entry name" value="PyrdxlP-dep_Trfase_major"/>
</dbReference>
<proteinExistence type="inferred from homology"/>
<dbReference type="Pfam" id="PF01041">
    <property type="entry name" value="DegT_DnrJ_EryC1"/>
    <property type="match status" value="1"/>
</dbReference>
<evidence type="ECO:0000313" key="4">
    <source>
        <dbReference type="EMBL" id="MFC7182978.1"/>
    </source>
</evidence>
<dbReference type="SUPFAM" id="SSF53383">
    <property type="entry name" value="PLP-dependent transferases"/>
    <property type="match status" value="1"/>
</dbReference>
<dbReference type="InterPro" id="IPR015422">
    <property type="entry name" value="PyrdxlP-dep_Trfase_small"/>
</dbReference>
<evidence type="ECO:0000256" key="3">
    <source>
        <dbReference type="RuleBase" id="RU004508"/>
    </source>
</evidence>
<keyword evidence="4" id="KW-0808">Transferase</keyword>
<dbReference type="Proteomes" id="UP001596435">
    <property type="component" value="Unassembled WGS sequence"/>
</dbReference>
<keyword evidence="1 3" id="KW-0663">Pyridoxal phosphate</keyword>
<protein>
    <submittedName>
        <fullName evidence="4">DegT/DnrJ/EryC1/StrS family aminotransferase</fullName>
    </submittedName>
</protein>
<dbReference type="GO" id="GO:0008483">
    <property type="term" value="F:transaminase activity"/>
    <property type="evidence" value="ECO:0007669"/>
    <property type="project" value="UniProtKB-KW"/>
</dbReference>
<keyword evidence="4" id="KW-0032">Aminotransferase</keyword>
<keyword evidence="5" id="KW-1185">Reference proteome</keyword>
<dbReference type="Gene3D" id="3.40.640.10">
    <property type="entry name" value="Type I PLP-dependent aspartate aminotransferase-like (Major domain)"/>
    <property type="match status" value="1"/>
</dbReference>
<dbReference type="PANTHER" id="PTHR30244">
    <property type="entry name" value="TRANSAMINASE"/>
    <property type="match status" value="1"/>
</dbReference>
<sequence length="381" mass="41255">MSAPREEIPFFTGAASLRAGWAGLEARLRTVARSGRFTYGPLGRELEQAIAERTGARHAVAVGNGTDALVILLRAAGIGPGDEVIVPAYTFFATASSVLHVGAEPVLVDILPGSYAMDPEAARAAITERTRAIMPVHLFSQMADMRRLRDLADEHGLLLLEDSAEGIDMVMGGVHAGLWGKGGVLSFFPTKTLGSLGDAGMVLTDDDEVAARARRLRSHGQEVDGSYEYLELGYNSRLDEIQSAVLLTRLETLGAEIERRAEIAARYDRQLAALAPAVRTPWFPETAEPGNPVFYVYLIESDRRDALVEYLTEHGVGTEVYYPRALTEQPALAALAGARHPVPVAVAASRRAVGLPLYPDLTDDQVDRVCELIARFHKETP</sequence>
<evidence type="ECO:0000256" key="2">
    <source>
        <dbReference type="ARBA" id="ARBA00037999"/>
    </source>
</evidence>
<organism evidence="4 5">
    <name type="scientific">Kitasatospora paranensis</name>
    <dbReference type="NCBI Taxonomy" id="258053"/>
    <lineage>
        <taxon>Bacteria</taxon>
        <taxon>Bacillati</taxon>
        <taxon>Actinomycetota</taxon>
        <taxon>Actinomycetes</taxon>
        <taxon>Kitasatosporales</taxon>
        <taxon>Streptomycetaceae</taxon>
        <taxon>Kitasatospora</taxon>
    </lineage>
</organism>
<name>A0ABW2G6Q3_9ACTN</name>
<evidence type="ECO:0000313" key="5">
    <source>
        <dbReference type="Proteomes" id="UP001596435"/>
    </source>
</evidence>
<dbReference type="InterPro" id="IPR000653">
    <property type="entry name" value="DegT/StrS_aminotransferase"/>
</dbReference>
<dbReference type="Gene3D" id="3.90.1150.10">
    <property type="entry name" value="Aspartate Aminotransferase, domain 1"/>
    <property type="match status" value="1"/>
</dbReference>
<gene>
    <name evidence="4" type="ORF">ACFQMG_25840</name>
</gene>
<dbReference type="CDD" id="cd00616">
    <property type="entry name" value="AHBA_syn"/>
    <property type="match status" value="1"/>
</dbReference>